<accession>A0AA35TEN2</accession>
<comment type="caution">
    <text evidence="2">The sequence shown here is derived from an EMBL/GenBank/DDBJ whole genome shotgun (WGS) entry which is preliminary data.</text>
</comment>
<dbReference type="Gene3D" id="3.40.30.10">
    <property type="entry name" value="Glutaredoxin"/>
    <property type="match status" value="1"/>
</dbReference>
<dbReference type="PANTHER" id="PTHR42899:SF1">
    <property type="entry name" value="SPERMATOGENESIS-ASSOCIATED PROTEIN 20"/>
    <property type="match status" value="1"/>
</dbReference>
<dbReference type="PANTHER" id="PTHR42899">
    <property type="entry name" value="SPERMATOGENESIS-ASSOCIATED PROTEIN 20"/>
    <property type="match status" value="1"/>
</dbReference>
<organism evidence="2 3">
    <name type="scientific">Geodia barretti</name>
    <name type="common">Barrett's horny sponge</name>
    <dbReference type="NCBI Taxonomy" id="519541"/>
    <lineage>
        <taxon>Eukaryota</taxon>
        <taxon>Metazoa</taxon>
        <taxon>Porifera</taxon>
        <taxon>Demospongiae</taxon>
        <taxon>Heteroscleromorpha</taxon>
        <taxon>Tetractinellida</taxon>
        <taxon>Astrophorina</taxon>
        <taxon>Geodiidae</taxon>
        <taxon>Geodia</taxon>
    </lineage>
</organism>
<dbReference type="EMBL" id="CASHTH010003556">
    <property type="protein sequence ID" value="CAI8046339.1"/>
    <property type="molecule type" value="Genomic_DNA"/>
</dbReference>
<dbReference type="AlphaFoldDB" id="A0AA35TEN2"/>
<dbReference type="Proteomes" id="UP001174909">
    <property type="component" value="Unassembled WGS sequence"/>
</dbReference>
<dbReference type="Pfam" id="PF03190">
    <property type="entry name" value="Thioredox_DsbH"/>
    <property type="match status" value="1"/>
</dbReference>
<dbReference type="InterPro" id="IPR024705">
    <property type="entry name" value="Ssp411"/>
</dbReference>
<evidence type="ECO:0000313" key="2">
    <source>
        <dbReference type="EMBL" id="CAI8046339.1"/>
    </source>
</evidence>
<dbReference type="CDD" id="cd02955">
    <property type="entry name" value="SSP411"/>
    <property type="match status" value="1"/>
</dbReference>
<sequence>MPNRLINETSPYLLQHANNPVDWYPWGEEALARARDEDRPILLSIGYSACHWCHVMERESFENDAIAEIMNRDFVNIKVDREERPDLDAVYMEAVQMLTGSGGWPMTVFLTPDGKPFYGGTYFPPVDRHNMPGFPRLLETVSQAYQNSHTEIQRVTGQLTEQMGRTGNMPRGTGALDESILHHAYNQLATNFDYQNGGVGSAPKFPQSMTLEILLRYYANGHNDRALPMLELTLEKMARGGIYDQVGGGFHRYSTDTFWLVPHFEKMLYDNALLARLYLHAWLATGRSLYRRIIEETLDYVLREMTGEHGGFFSATDADSEGEEGKFFVWSPSEIEVVLGNEDGSIFNAFFGLSQRGNFEGKNILNITVKAADFAERQGIPLEQLVGVINRGKEALWLEREKREHPLLDDKALASWNGLMLRAFAEAGAALERQDYLDAAARNAEFLLTSLRPAGKLLRSYREGQAKLPGFLEDYSFVADGLLALYEATFERRWLDSAVELADEMIALFWDESAGAFYDTGSDHEELVIRPRDVFDNAQPCGGSVASDLLLRLSVFTGNEDYAAKAVAPLRTLAELMGRAPAGTGRWLAALDFYLSTPTEVAVIGPSSDAATAELLRTVNGRYLANRVIVGADSEDAATASGLPLLEGRGMVDGKPTAYVCENYACQLPVTEPEALAEQLGAR</sequence>
<dbReference type="SUPFAM" id="SSF48208">
    <property type="entry name" value="Six-hairpin glycosidases"/>
    <property type="match status" value="1"/>
</dbReference>
<dbReference type="SUPFAM" id="SSF52833">
    <property type="entry name" value="Thioredoxin-like"/>
    <property type="match status" value="1"/>
</dbReference>
<name>A0AA35TEN2_GEOBA</name>
<proteinExistence type="predicted"/>
<feature type="domain" description="Spermatogenesis-associated protein 20-like TRX" evidence="1">
    <location>
        <begin position="2"/>
        <end position="163"/>
    </location>
</feature>
<dbReference type="InterPro" id="IPR036249">
    <property type="entry name" value="Thioredoxin-like_sf"/>
</dbReference>
<evidence type="ECO:0000313" key="3">
    <source>
        <dbReference type="Proteomes" id="UP001174909"/>
    </source>
</evidence>
<evidence type="ECO:0000259" key="1">
    <source>
        <dbReference type="Pfam" id="PF03190"/>
    </source>
</evidence>
<reference evidence="2" key="1">
    <citation type="submission" date="2023-03" db="EMBL/GenBank/DDBJ databases">
        <authorList>
            <person name="Steffen K."/>
            <person name="Cardenas P."/>
        </authorList>
    </citation>
    <scope>NUCLEOTIDE SEQUENCE</scope>
</reference>
<dbReference type="InterPro" id="IPR008928">
    <property type="entry name" value="6-hairpin_glycosidase_sf"/>
</dbReference>
<dbReference type="GO" id="GO:0005975">
    <property type="term" value="P:carbohydrate metabolic process"/>
    <property type="evidence" value="ECO:0007669"/>
    <property type="project" value="InterPro"/>
</dbReference>
<keyword evidence="3" id="KW-1185">Reference proteome</keyword>
<dbReference type="InterPro" id="IPR004879">
    <property type="entry name" value="Ssp411-like_TRX"/>
</dbReference>
<dbReference type="PIRSF" id="PIRSF006402">
    <property type="entry name" value="UCP006402_thioredoxin"/>
    <property type="match status" value="1"/>
</dbReference>
<protein>
    <submittedName>
        <fullName evidence="2">Uncharacterized protein YyaL</fullName>
    </submittedName>
</protein>
<gene>
    <name evidence="2" type="ORF">GBAR_LOCUS25621</name>
</gene>